<dbReference type="InterPro" id="IPR023632">
    <property type="entry name" value="ATP_synth_F1_gsu_CS"/>
</dbReference>
<evidence type="ECO:0000256" key="8">
    <source>
        <dbReference type="ARBA" id="ARBA00023196"/>
    </source>
</evidence>
<keyword evidence="9 10" id="KW-0066">ATP synthesis</keyword>
<comment type="subcellular location">
    <subcellularLocation>
        <location evidence="10">Cell membrane</location>
        <topology evidence="10">Peripheral membrane protein</topology>
    </subcellularLocation>
    <subcellularLocation>
        <location evidence="2">Membrane</location>
        <topology evidence="2">Peripheral membrane protein</topology>
    </subcellularLocation>
</comment>
<keyword evidence="5 10" id="KW-0375">Hydrogen ion transport</keyword>
<evidence type="ECO:0000313" key="12">
    <source>
        <dbReference type="Proteomes" id="UP000230611"/>
    </source>
</evidence>
<dbReference type="Proteomes" id="UP000230611">
    <property type="component" value="Unassembled WGS sequence"/>
</dbReference>
<evidence type="ECO:0000256" key="4">
    <source>
        <dbReference type="ARBA" id="ARBA00022448"/>
    </source>
</evidence>
<dbReference type="CDD" id="cd12151">
    <property type="entry name" value="F1-ATPase_gamma"/>
    <property type="match status" value="1"/>
</dbReference>
<dbReference type="EMBL" id="PFUO01000060">
    <property type="protein sequence ID" value="PJB17211.1"/>
    <property type="molecule type" value="Genomic_DNA"/>
</dbReference>
<dbReference type="PANTHER" id="PTHR11693">
    <property type="entry name" value="ATP SYNTHASE GAMMA CHAIN"/>
    <property type="match status" value="1"/>
</dbReference>
<accession>A0A2M8AIP6</accession>
<gene>
    <name evidence="10 11" type="primary">atpG</name>
    <name evidence="11" type="ORF">CO116_01260</name>
</gene>
<dbReference type="NCBIfam" id="TIGR01146">
    <property type="entry name" value="ATPsyn_F1gamma"/>
    <property type="match status" value="1"/>
</dbReference>
<comment type="function">
    <text evidence="1 10">Produces ATP from ADP in the presence of a proton gradient across the membrane. The gamma chain is believed to be important in regulating ATPase activity and the flow of protons through the CF(0) complex.</text>
</comment>
<evidence type="ECO:0000256" key="2">
    <source>
        <dbReference type="ARBA" id="ARBA00004170"/>
    </source>
</evidence>
<keyword evidence="7 10" id="KW-0472">Membrane</keyword>
<evidence type="ECO:0000256" key="6">
    <source>
        <dbReference type="ARBA" id="ARBA00023065"/>
    </source>
</evidence>
<comment type="subunit">
    <text evidence="10">F-type ATPases have 2 components, CF(1) - the catalytic core - and CF(0) - the membrane proton channel. CF(1) has five subunits: alpha(3), beta(3), gamma(1), delta(1), epsilon(1). CF(0) has three main subunits: a, b and c.</text>
</comment>
<dbReference type="GO" id="GO:0005524">
    <property type="term" value="F:ATP binding"/>
    <property type="evidence" value="ECO:0007669"/>
    <property type="project" value="UniProtKB-UniRule"/>
</dbReference>
<keyword evidence="6 10" id="KW-0406">Ion transport</keyword>
<dbReference type="PROSITE" id="PS00153">
    <property type="entry name" value="ATPASE_GAMMA"/>
    <property type="match status" value="1"/>
</dbReference>
<protein>
    <recommendedName>
        <fullName evidence="10">ATP synthase gamma chain</fullName>
    </recommendedName>
    <alternativeName>
        <fullName evidence="10">ATP synthase F1 sector gamma subunit</fullName>
    </alternativeName>
    <alternativeName>
        <fullName evidence="10">F-ATPase gamma subunit</fullName>
    </alternativeName>
</protein>
<evidence type="ECO:0000313" key="11">
    <source>
        <dbReference type="EMBL" id="PJB17211.1"/>
    </source>
</evidence>
<keyword evidence="8 10" id="KW-0139">CF(1)</keyword>
<keyword evidence="10" id="KW-1003">Cell membrane</keyword>
<evidence type="ECO:0000256" key="7">
    <source>
        <dbReference type="ARBA" id="ARBA00023136"/>
    </source>
</evidence>
<evidence type="ECO:0000256" key="9">
    <source>
        <dbReference type="ARBA" id="ARBA00023310"/>
    </source>
</evidence>
<dbReference type="AlphaFoldDB" id="A0A2M8AIP6"/>
<dbReference type="Gene3D" id="1.10.287.80">
    <property type="entry name" value="ATP synthase, gamma subunit, helix hairpin domain"/>
    <property type="match status" value="1"/>
</dbReference>
<comment type="similarity">
    <text evidence="3 10">Belongs to the ATPase gamma chain family.</text>
</comment>
<dbReference type="PRINTS" id="PR00126">
    <property type="entry name" value="ATPASEGAMMA"/>
</dbReference>
<dbReference type="GO" id="GO:0046933">
    <property type="term" value="F:proton-transporting ATP synthase activity, rotational mechanism"/>
    <property type="evidence" value="ECO:0007669"/>
    <property type="project" value="UniProtKB-UniRule"/>
</dbReference>
<proteinExistence type="inferred from homology"/>
<dbReference type="SUPFAM" id="SSF52943">
    <property type="entry name" value="ATP synthase (F1-ATPase), gamma subunit"/>
    <property type="match status" value="1"/>
</dbReference>
<evidence type="ECO:0000256" key="3">
    <source>
        <dbReference type="ARBA" id="ARBA00007681"/>
    </source>
</evidence>
<evidence type="ECO:0000256" key="1">
    <source>
        <dbReference type="ARBA" id="ARBA00003456"/>
    </source>
</evidence>
<dbReference type="Gene3D" id="3.40.1380.10">
    <property type="match status" value="1"/>
</dbReference>
<name>A0A2M8AIP6_9BACT</name>
<reference evidence="12" key="1">
    <citation type="submission" date="2017-09" db="EMBL/GenBank/DDBJ databases">
        <title>Depth-based differentiation of microbial function through sediment-hosted aquifers and enrichment of novel symbionts in the deep terrestrial subsurface.</title>
        <authorList>
            <person name="Probst A.J."/>
            <person name="Ladd B."/>
            <person name="Jarett J.K."/>
            <person name="Geller-Mcgrath D.E."/>
            <person name="Sieber C.M.K."/>
            <person name="Emerson J.B."/>
            <person name="Anantharaman K."/>
            <person name="Thomas B.C."/>
            <person name="Malmstrom R."/>
            <person name="Stieglmeier M."/>
            <person name="Klingl A."/>
            <person name="Woyke T."/>
            <person name="Ryan C.M."/>
            <person name="Banfield J.F."/>
        </authorList>
    </citation>
    <scope>NUCLEOTIDE SEQUENCE [LARGE SCALE GENOMIC DNA]</scope>
</reference>
<dbReference type="HAMAP" id="MF_00815">
    <property type="entry name" value="ATP_synth_gamma_bact"/>
    <property type="match status" value="1"/>
</dbReference>
<organism evidence="11 12">
    <name type="scientific">Candidatus Falkowbacteria bacterium CG_4_9_14_3_um_filter_38_19</name>
    <dbReference type="NCBI Taxonomy" id="1974559"/>
    <lineage>
        <taxon>Bacteria</taxon>
        <taxon>Candidatus Falkowiibacteriota</taxon>
    </lineage>
</organism>
<dbReference type="InterPro" id="IPR035968">
    <property type="entry name" value="ATP_synth_F1_ATPase_gsu"/>
</dbReference>
<dbReference type="GO" id="GO:0042777">
    <property type="term" value="P:proton motive force-driven plasma membrane ATP synthesis"/>
    <property type="evidence" value="ECO:0007669"/>
    <property type="project" value="UniProtKB-UniRule"/>
</dbReference>
<evidence type="ECO:0000256" key="5">
    <source>
        <dbReference type="ARBA" id="ARBA00022781"/>
    </source>
</evidence>
<dbReference type="GO" id="GO:0005886">
    <property type="term" value="C:plasma membrane"/>
    <property type="evidence" value="ECO:0007669"/>
    <property type="project" value="UniProtKB-SubCell"/>
</dbReference>
<sequence length="301" mass="33663">MEMVAVAKMRKAIESVLKTRSYANLSWLTVLNLSAAANNRGGLLHPLLDKRKEIKRVGIVLITSNRGLCGGFNTAIISKINSAVERHCKEEGRLTKETEFILIGRKGAAVYNYFGYNIAADFPKYDVISEVKEILPVSELVIKEYTSCKYDQIFVAYTDYISAVKQMPRVKQLLPIDITTQDEYLGIVGQDPPSGIKKSFLEEKEEKYLKQGQFSYEYTFEPSPEEVLNDMLPRLIEVQLFQALLESNAAEHSARMTAMHQATEAAGDMVSELTLFYNKARQASITNEIAEISAGANALAE</sequence>
<dbReference type="Pfam" id="PF00231">
    <property type="entry name" value="ATP-synt"/>
    <property type="match status" value="1"/>
</dbReference>
<dbReference type="InterPro" id="IPR000131">
    <property type="entry name" value="ATP_synth_F1_gsu"/>
</dbReference>
<dbReference type="PANTHER" id="PTHR11693:SF22">
    <property type="entry name" value="ATP SYNTHASE SUBUNIT GAMMA, MITOCHONDRIAL"/>
    <property type="match status" value="1"/>
</dbReference>
<keyword evidence="4 10" id="KW-0813">Transport</keyword>
<comment type="caution">
    <text evidence="11">The sequence shown here is derived from an EMBL/GenBank/DDBJ whole genome shotgun (WGS) entry which is preliminary data.</text>
</comment>
<dbReference type="GO" id="GO:0045259">
    <property type="term" value="C:proton-transporting ATP synthase complex"/>
    <property type="evidence" value="ECO:0007669"/>
    <property type="project" value="UniProtKB-KW"/>
</dbReference>
<evidence type="ECO:0000256" key="10">
    <source>
        <dbReference type="HAMAP-Rule" id="MF_00815"/>
    </source>
</evidence>